<dbReference type="GeneID" id="36301301"/>
<accession>A0A1H1S613</accession>
<organism evidence="1 2">
    <name type="scientific">Microbacterium paraoxydans</name>
    <dbReference type="NCBI Taxonomy" id="199592"/>
    <lineage>
        <taxon>Bacteria</taxon>
        <taxon>Bacillati</taxon>
        <taxon>Actinomycetota</taxon>
        <taxon>Actinomycetes</taxon>
        <taxon>Micrococcales</taxon>
        <taxon>Microbacteriaceae</taxon>
        <taxon>Microbacterium</taxon>
    </lineage>
</organism>
<dbReference type="EMBL" id="LT629770">
    <property type="protein sequence ID" value="SDS43424.1"/>
    <property type="molecule type" value="Genomic_DNA"/>
</dbReference>
<proteinExistence type="predicted"/>
<reference evidence="1 2" key="1">
    <citation type="submission" date="2016-10" db="EMBL/GenBank/DDBJ databases">
        <authorList>
            <person name="de Groot N.N."/>
        </authorList>
    </citation>
    <scope>NUCLEOTIDE SEQUENCE [LARGE SCALE GENOMIC DNA]</scope>
    <source>
        <strain evidence="1 2">DSM 15019</strain>
    </source>
</reference>
<evidence type="ECO:0008006" key="3">
    <source>
        <dbReference type="Google" id="ProtNLM"/>
    </source>
</evidence>
<dbReference type="SUPFAM" id="SSF110296">
    <property type="entry name" value="Oligoxyloglucan reducing end-specific cellobiohydrolase"/>
    <property type="match status" value="1"/>
</dbReference>
<name>A0A1H1S613_9MICO</name>
<gene>
    <name evidence="1" type="ORF">SAMN04489809_1847</name>
</gene>
<dbReference type="RefSeq" id="WP_060923145.1">
    <property type="nucleotide sequence ID" value="NZ_LT629770.1"/>
</dbReference>
<dbReference type="PROSITE" id="PS51257">
    <property type="entry name" value="PROKAR_LIPOPROTEIN"/>
    <property type="match status" value="1"/>
</dbReference>
<sequence length="282" mass="28118">MNRGARASTAGALGGMLVILTGCGAAEAPESGPPVIEHVHAVAEAPTGDALLIATHNGVFTVHADGALAGPVGGHDFDAMGFTVAGRTLFASGHPGPSTSPDLGEGNLGIIRSDDGGQTWAPVAFTGVEDFHVLTAGPDGTLYGIGSSGPELLTSVDEGVTWSRGLQLDAVDLAVTDAGIHAATESGLLHSSDGRAGFEALAGAPVLYSVDARADGRLVGVDVEGVLWETDADGAWVTVGVAEGPVQALSAVGAERIVIVDARGVVDIAPGGETVLVPLIRE</sequence>
<protein>
    <recommendedName>
        <fullName evidence="3">BNR/Asp-box repeat-containing protein</fullName>
    </recommendedName>
</protein>
<dbReference type="InterPro" id="IPR054817">
    <property type="entry name" value="Glycosyl_F510_1955-like"/>
</dbReference>
<dbReference type="InterPro" id="IPR015943">
    <property type="entry name" value="WD40/YVTN_repeat-like_dom_sf"/>
</dbReference>
<dbReference type="Proteomes" id="UP000182126">
    <property type="component" value="Chromosome I"/>
</dbReference>
<dbReference type="CDD" id="cd15482">
    <property type="entry name" value="Sialidase_non-viral"/>
    <property type="match status" value="1"/>
</dbReference>
<dbReference type="AlphaFoldDB" id="A0A1H1S613"/>
<evidence type="ECO:0000313" key="2">
    <source>
        <dbReference type="Proteomes" id="UP000182126"/>
    </source>
</evidence>
<dbReference type="Gene3D" id="2.130.10.10">
    <property type="entry name" value="YVTN repeat-like/Quinoprotein amine dehydrogenase"/>
    <property type="match status" value="1"/>
</dbReference>
<dbReference type="NCBIfam" id="NF045728">
    <property type="entry name" value="glycosyl_F510_1955"/>
    <property type="match status" value="1"/>
</dbReference>
<evidence type="ECO:0000313" key="1">
    <source>
        <dbReference type="EMBL" id="SDS43424.1"/>
    </source>
</evidence>